<dbReference type="EMBL" id="BAAAQX010000010">
    <property type="protein sequence ID" value="GAA2208811.1"/>
    <property type="molecule type" value="Genomic_DNA"/>
</dbReference>
<dbReference type="RefSeq" id="WP_344477290.1">
    <property type="nucleotide sequence ID" value="NZ_BAAAQX010000010.1"/>
</dbReference>
<comment type="caution">
    <text evidence="1">The sequence shown here is derived from an EMBL/GenBank/DDBJ whole genome shotgun (WGS) entry which is preliminary data.</text>
</comment>
<evidence type="ECO:0000313" key="2">
    <source>
        <dbReference type="Proteomes" id="UP001499843"/>
    </source>
</evidence>
<name>A0ABN3CIT9_9ACTN</name>
<dbReference type="Proteomes" id="UP001499843">
    <property type="component" value="Unassembled WGS sequence"/>
</dbReference>
<reference evidence="1 2" key="1">
    <citation type="journal article" date="2019" name="Int. J. Syst. Evol. Microbiol.">
        <title>The Global Catalogue of Microorganisms (GCM) 10K type strain sequencing project: providing services to taxonomists for standard genome sequencing and annotation.</title>
        <authorList>
            <consortium name="The Broad Institute Genomics Platform"/>
            <consortium name="The Broad Institute Genome Sequencing Center for Infectious Disease"/>
            <person name="Wu L."/>
            <person name="Ma J."/>
        </authorList>
    </citation>
    <scope>NUCLEOTIDE SEQUENCE [LARGE SCALE GENOMIC DNA]</scope>
    <source>
        <strain evidence="1 2">JCM 16114</strain>
    </source>
</reference>
<sequence>MRLYGRRFECERLDEPVATVQTGRSSSAVLVVRSEAGVGKTALLEHARDSTAGCRVACTGAELAFSGLHQLCAPFLHSLRQPRRACPGRRCWTYC</sequence>
<evidence type="ECO:0000313" key="1">
    <source>
        <dbReference type="EMBL" id="GAA2208811.1"/>
    </source>
</evidence>
<accession>A0ABN3CIT9</accession>
<gene>
    <name evidence="1" type="ORF">GCM10009850_042690</name>
</gene>
<evidence type="ECO:0008006" key="3">
    <source>
        <dbReference type="Google" id="ProtNLM"/>
    </source>
</evidence>
<protein>
    <recommendedName>
        <fullName evidence="3">Orc1-like AAA ATPase domain-containing protein</fullName>
    </recommendedName>
</protein>
<organism evidence="1 2">
    <name type="scientific">Nonomuraea monospora</name>
    <dbReference type="NCBI Taxonomy" id="568818"/>
    <lineage>
        <taxon>Bacteria</taxon>
        <taxon>Bacillati</taxon>
        <taxon>Actinomycetota</taxon>
        <taxon>Actinomycetes</taxon>
        <taxon>Streptosporangiales</taxon>
        <taxon>Streptosporangiaceae</taxon>
        <taxon>Nonomuraea</taxon>
    </lineage>
</organism>
<proteinExistence type="predicted"/>
<keyword evidence="2" id="KW-1185">Reference proteome</keyword>